<accession>A0ABR3P021</accession>
<organism evidence="1 2">
    <name type="scientific">Cirrhinus molitorella</name>
    <name type="common">mud carp</name>
    <dbReference type="NCBI Taxonomy" id="172907"/>
    <lineage>
        <taxon>Eukaryota</taxon>
        <taxon>Metazoa</taxon>
        <taxon>Chordata</taxon>
        <taxon>Craniata</taxon>
        <taxon>Vertebrata</taxon>
        <taxon>Euteleostomi</taxon>
        <taxon>Actinopterygii</taxon>
        <taxon>Neopterygii</taxon>
        <taxon>Teleostei</taxon>
        <taxon>Ostariophysi</taxon>
        <taxon>Cypriniformes</taxon>
        <taxon>Cyprinidae</taxon>
        <taxon>Labeoninae</taxon>
        <taxon>Labeonini</taxon>
        <taxon>Cirrhinus</taxon>
    </lineage>
</organism>
<evidence type="ECO:0000313" key="1">
    <source>
        <dbReference type="EMBL" id="KAL1282632.1"/>
    </source>
</evidence>
<keyword evidence="2" id="KW-1185">Reference proteome</keyword>
<dbReference type="EMBL" id="JAYMGO010000001">
    <property type="protein sequence ID" value="KAL1282632.1"/>
    <property type="molecule type" value="Genomic_DNA"/>
</dbReference>
<evidence type="ECO:0000313" key="2">
    <source>
        <dbReference type="Proteomes" id="UP001558613"/>
    </source>
</evidence>
<protein>
    <submittedName>
        <fullName evidence="1">Uncharacterized protein</fullName>
    </submittedName>
</protein>
<name>A0ABR3P021_9TELE</name>
<gene>
    <name evidence="1" type="ORF">QQF64_001435</name>
</gene>
<proteinExistence type="predicted"/>
<reference evidence="1 2" key="1">
    <citation type="submission" date="2023-09" db="EMBL/GenBank/DDBJ databases">
        <authorList>
            <person name="Wang M."/>
        </authorList>
    </citation>
    <scope>NUCLEOTIDE SEQUENCE [LARGE SCALE GENOMIC DNA]</scope>
    <source>
        <strain evidence="1">GT-2023</strain>
        <tissue evidence="1">Liver</tissue>
    </source>
</reference>
<sequence length="68" mass="7652">MPSQQRQLFGWGRWSVKTGTEDKKRSRRHLASTTCEPFIEEVTLPAILCHIDVTTLSVPGHGSLSQMN</sequence>
<comment type="caution">
    <text evidence="1">The sequence shown here is derived from an EMBL/GenBank/DDBJ whole genome shotgun (WGS) entry which is preliminary data.</text>
</comment>
<dbReference type="Proteomes" id="UP001558613">
    <property type="component" value="Unassembled WGS sequence"/>
</dbReference>